<keyword evidence="4" id="KW-1185">Reference proteome</keyword>
<dbReference type="SUPFAM" id="SSF50729">
    <property type="entry name" value="PH domain-like"/>
    <property type="match status" value="1"/>
</dbReference>
<dbReference type="InterPro" id="IPR052293">
    <property type="entry name" value="SRRP"/>
</dbReference>
<dbReference type="PANTHER" id="PTHR12239:SF41">
    <property type="entry name" value="MEMBRANE ASSOCIATED PROTEIN, PUTATIVE-RELATED"/>
    <property type="match status" value="1"/>
</dbReference>
<feature type="compositionally biased region" description="Low complexity" evidence="1">
    <location>
        <begin position="500"/>
        <end position="519"/>
    </location>
</feature>
<dbReference type="Gene3D" id="1.10.287.110">
    <property type="entry name" value="DnaJ domain"/>
    <property type="match status" value="1"/>
</dbReference>
<dbReference type="PANTHER" id="PTHR12239">
    <property type="entry name" value="PROTEIN CBG20215-RELATED"/>
    <property type="match status" value="1"/>
</dbReference>
<feature type="region of interest" description="Disordered" evidence="1">
    <location>
        <begin position="226"/>
        <end position="275"/>
    </location>
</feature>
<evidence type="ECO:0000259" key="2">
    <source>
        <dbReference type="PROSITE" id="PS50003"/>
    </source>
</evidence>
<feature type="region of interest" description="Disordered" evidence="1">
    <location>
        <begin position="1"/>
        <end position="30"/>
    </location>
</feature>
<feature type="compositionally biased region" description="Polar residues" evidence="1">
    <location>
        <begin position="445"/>
        <end position="465"/>
    </location>
</feature>
<feature type="compositionally biased region" description="Low complexity" evidence="1">
    <location>
        <begin position="74"/>
        <end position="87"/>
    </location>
</feature>
<evidence type="ECO:0000313" key="3">
    <source>
        <dbReference type="EMBL" id="KAL3795641.1"/>
    </source>
</evidence>
<feature type="compositionally biased region" description="Basic and acidic residues" evidence="1">
    <location>
        <begin position="520"/>
        <end position="621"/>
    </location>
</feature>
<comment type="caution">
    <text evidence="3">The sequence shown here is derived from an EMBL/GenBank/DDBJ whole genome shotgun (WGS) entry which is preliminary data.</text>
</comment>
<feature type="compositionally biased region" description="Low complexity" evidence="1">
    <location>
        <begin position="681"/>
        <end position="738"/>
    </location>
</feature>
<evidence type="ECO:0000313" key="4">
    <source>
        <dbReference type="Proteomes" id="UP001516023"/>
    </source>
</evidence>
<evidence type="ECO:0000256" key="1">
    <source>
        <dbReference type="SAM" id="MobiDB-lite"/>
    </source>
</evidence>
<dbReference type="AlphaFoldDB" id="A0ABD3Q6N6"/>
<feature type="compositionally biased region" description="Polar residues" evidence="1">
    <location>
        <begin position="247"/>
        <end position="256"/>
    </location>
</feature>
<feature type="compositionally biased region" description="Polar residues" evidence="1">
    <location>
        <begin position="1"/>
        <end position="11"/>
    </location>
</feature>
<protein>
    <recommendedName>
        <fullName evidence="2">PH domain-containing protein</fullName>
    </recommendedName>
</protein>
<feature type="compositionally biased region" description="Basic and acidic residues" evidence="1">
    <location>
        <begin position="634"/>
        <end position="662"/>
    </location>
</feature>
<dbReference type="EMBL" id="JABMIG020000069">
    <property type="protein sequence ID" value="KAL3795641.1"/>
    <property type="molecule type" value="Genomic_DNA"/>
</dbReference>
<dbReference type="PROSITE" id="PS50003">
    <property type="entry name" value="PH_DOMAIN"/>
    <property type="match status" value="1"/>
</dbReference>
<name>A0ABD3Q6N6_9STRA</name>
<feature type="region of interest" description="Disordered" evidence="1">
    <location>
        <begin position="498"/>
        <end position="797"/>
    </location>
</feature>
<feature type="compositionally biased region" description="Low complexity" evidence="1">
    <location>
        <begin position="142"/>
        <end position="169"/>
    </location>
</feature>
<dbReference type="Proteomes" id="UP001516023">
    <property type="component" value="Unassembled WGS sequence"/>
</dbReference>
<dbReference type="SMART" id="SM00233">
    <property type="entry name" value="PH"/>
    <property type="match status" value="1"/>
</dbReference>
<proteinExistence type="predicted"/>
<sequence>MSATMNGGSSTQQQPQPLQPPSNSGAQPVVVTPSELAAMLRKSADIVERNEFHPLLYQTMRVLTAYAGEYAESASANQSHSVHSSGGSVAGRDGSSSNKSRSAFHDVPDSVLDGPSNTSSHSRQAVSGATAAAMRPAGGQFNSAANSAAASSGSSVSTTTTTTTTAVASKSKSSAFILKGIKKGLQKIGEDLFVGEHHHTGKDEMPFDEYAWCDEHFTRGCTCKSRSNKGADNKQDAQPQQSQQPQGTSTVASSNPSEHDKTQPQQTLKPCFQRPINPSSNLIANGWIDQQRRSKMRVVWKDVLASLVEGRRPGEETTLWIQRQVVDPSTGKVTGLEALHQVPMKWLEDVNYVDIYGDHRFTLKVYNIAEEFYFRTRDEQSAQSWVLTLRSARDASLESGRMGNHASASGAKPSTKEVGGMGLNNLDDWDNNSVGGKPQPQQPQVDESNSRPASANSTQTQSPRMTISELRALAHSAGYDTRGMERQDLEKIAVLVRSKQAPSGHAGAAPPAPQQSAQEQETRAQEEAARKRKETEERLAAEQMMKQKEEAEKRRAAAEMEQRRRQEEEAMAELRRRQEEEQRRRQEEEQRRRQEEQHAAELRRKQEEEQRKRQEEERQRQLEQQTAQINMLKQRQEEERRKRVAELQAAEVKRMQEEERRRQQQQQTNYNSDSSAGYRSQQQQYHQQQQQQAHFQQQQQQQQPPPNQQFFNQNIPQGYTHQGFHGHQQTHQQPANQQFYNQNAPYSGPGYPQQAFQGHPQPNPHQQHPQQQQQQQQPPQGTGGQGASAKYMEDKTDELQSATTLQIKRNILIHWALQPPNLNVLRPIDQLVTTIHTAMPPAYGVSAHDYFAKFTPITRQELFTNDSMGNHPDETKLKKAVRKVRVFLHPDKLPRDLSADQSFMARMLWDITSDSWEEFLKHKDELDWIRS</sequence>
<dbReference type="InterPro" id="IPR001849">
    <property type="entry name" value="PH_domain"/>
</dbReference>
<feature type="compositionally biased region" description="Polar residues" evidence="1">
    <location>
        <begin position="668"/>
        <end position="680"/>
    </location>
</feature>
<organism evidence="3 4">
    <name type="scientific">Cyclotella cryptica</name>
    <dbReference type="NCBI Taxonomy" id="29204"/>
    <lineage>
        <taxon>Eukaryota</taxon>
        <taxon>Sar</taxon>
        <taxon>Stramenopiles</taxon>
        <taxon>Ochrophyta</taxon>
        <taxon>Bacillariophyta</taxon>
        <taxon>Coscinodiscophyceae</taxon>
        <taxon>Thalassiosirophycidae</taxon>
        <taxon>Stephanodiscales</taxon>
        <taxon>Stephanodiscaceae</taxon>
        <taxon>Cyclotella</taxon>
    </lineage>
</organism>
<feature type="region of interest" description="Disordered" evidence="1">
    <location>
        <begin position="397"/>
        <end position="466"/>
    </location>
</feature>
<gene>
    <name evidence="3" type="ORF">HJC23_002048</name>
</gene>
<dbReference type="InterPro" id="IPR036869">
    <property type="entry name" value="J_dom_sf"/>
</dbReference>
<feature type="compositionally biased region" description="Low complexity" evidence="1">
    <location>
        <begin position="757"/>
        <end position="780"/>
    </location>
</feature>
<dbReference type="CDD" id="cd22249">
    <property type="entry name" value="UDM1_RNF168_RNF169-like"/>
    <property type="match status" value="1"/>
</dbReference>
<reference evidence="3 4" key="1">
    <citation type="journal article" date="2020" name="G3 (Bethesda)">
        <title>Improved Reference Genome for Cyclotella cryptica CCMP332, a Model for Cell Wall Morphogenesis, Salinity Adaptation, and Lipid Production in Diatoms (Bacillariophyta).</title>
        <authorList>
            <person name="Roberts W.R."/>
            <person name="Downey K.M."/>
            <person name="Ruck E.C."/>
            <person name="Traller J.C."/>
            <person name="Alverson A.J."/>
        </authorList>
    </citation>
    <scope>NUCLEOTIDE SEQUENCE [LARGE SCALE GENOMIC DNA]</scope>
    <source>
        <strain evidence="3 4">CCMP332</strain>
    </source>
</reference>
<feature type="domain" description="PH" evidence="2">
    <location>
        <begin position="281"/>
        <end position="394"/>
    </location>
</feature>
<accession>A0ABD3Q6N6</accession>
<feature type="compositionally biased region" description="Polar residues" evidence="1">
    <location>
        <begin position="115"/>
        <end position="127"/>
    </location>
</feature>
<feature type="region of interest" description="Disordered" evidence="1">
    <location>
        <begin position="74"/>
        <end position="169"/>
    </location>
</feature>